<evidence type="ECO:0000256" key="7">
    <source>
        <dbReference type="ARBA" id="ARBA00022884"/>
    </source>
</evidence>
<keyword evidence="7 14" id="KW-0694">RNA-binding</keyword>
<feature type="compositionally biased region" description="Low complexity" evidence="16">
    <location>
        <begin position="557"/>
        <end position="566"/>
    </location>
</feature>
<dbReference type="Gene3D" id="2.170.270.10">
    <property type="entry name" value="SET domain"/>
    <property type="match status" value="1"/>
</dbReference>
<dbReference type="InterPro" id="IPR001214">
    <property type="entry name" value="SET_dom"/>
</dbReference>
<dbReference type="SMART" id="SM00360">
    <property type="entry name" value="RRM"/>
    <property type="match status" value="1"/>
</dbReference>
<dbReference type="SMART" id="SM01291">
    <property type="entry name" value="N-SET"/>
    <property type="match status" value="1"/>
</dbReference>
<dbReference type="PANTHER" id="PTHR45814">
    <property type="entry name" value="HISTONE-LYSINE N-METHYLTRANSFERASE SETD1"/>
    <property type="match status" value="1"/>
</dbReference>
<comment type="catalytic activity">
    <reaction evidence="13">
        <text>N(6),N(6)-dimethyl-L-lysyl(4)-[histone H3] + S-adenosyl-L-methionine = N(6),N(6),N(6)-trimethyl-L-lysyl(4)-[histone H3] + S-adenosyl-L-homocysteine + H(+)</text>
        <dbReference type="Rhea" id="RHEA:60272"/>
        <dbReference type="Rhea" id="RHEA-COMP:15537"/>
        <dbReference type="Rhea" id="RHEA-COMP:15540"/>
        <dbReference type="ChEBI" id="CHEBI:15378"/>
        <dbReference type="ChEBI" id="CHEBI:57856"/>
        <dbReference type="ChEBI" id="CHEBI:59789"/>
        <dbReference type="ChEBI" id="CHEBI:61961"/>
        <dbReference type="ChEBI" id="CHEBI:61976"/>
    </reaction>
</comment>
<dbReference type="CDD" id="cd12304">
    <property type="entry name" value="RRM_Set1"/>
    <property type="match status" value="1"/>
</dbReference>
<evidence type="ECO:0000256" key="10">
    <source>
        <dbReference type="ARBA" id="ARBA00023242"/>
    </source>
</evidence>
<dbReference type="Proteomes" id="UP000695000">
    <property type="component" value="Unplaced"/>
</dbReference>
<evidence type="ECO:0000256" key="5">
    <source>
        <dbReference type="ARBA" id="ARBA00022691"/>
    </source>
</evidence>
<feature type="domain" description="Post-SET" evidence="19">
    <location>
        <begin position="1425"/>
        <end position="1441"/>
    </location>
</feature>
<keyword evidence="8" id="KW-0805">Transcription regulation</keyword>
<accession>A0ABM1M2W3</accession>
<evidence type="ECO:0000256" key="2">
    <source>
        <dbReference type="ARBA" id="ARBA00012182"/>
    </source>
</evidence>
<evidence type="ECO:0000256" key="14">
    <source>
        <dbReference type="PROSITE-ProRule" id="PRU00176"/>
    </source>
</evidence>
<evidence type="ECO:0000256" key="12">
    <source>
        <dbReference type="ARBA" id="ARBA00047583"/>
    </source>
</evidence>
<dbReference type="SMART" id="SM00508">
    <property type="entry name" value="PostSET"/>
    <property type="match status" value="1"/>
</dbReference>
<dbReference type="Gene3D" id="3.30.70.330">
    <property type="match status" value="1"/>
</dbReference>
<dbReference type="PROSITE" id="PS50102">
    <property type="entry name" value="RRM"/>
    <property type="match status" value="1"/>
</dbReference>
<feature type="compositionally biased region" description="Basic residues" evidence="16">
    <location>
        <begin position="1104"/>
        <end position="1114"/>
    </location>
</feature>
<dbReference type="InterPro" id="IPR003616">
    <property type="entry name" value="Post-SET_dom"/>
</dbReference>
<evidence type="ECO:0000256" key="16">
    <source>
        <dbReference type="SAM" id="MobiDB-lite"/>
    </source>
</evidence>
<evidence type="ECO:0000256" key="1">
    <source>
        <dbReference type="ARBA" id="ARBA00004123"/>
    </source>
</evidence>
<evidence type="ECO:0000259" key="18">
    <source>
        <dbReference type="PROSITE" id="PS50280"/>
    </source>
</evidence>
<feature type="compositionally biased region" description="Basic and acidic residues" evidence="16">
    <location>
        <begin position="540"/>
        <end position="551"/>
    </location>
</feature>
<gene>
    <name evidence="21" type="primary">LOC108557048</name>
</gene>
<feature type="compositionally biased region" description="Basic and acidic residues" evidence="16">
    <location>
        <begin position="997"/>
        <end position="1016"/>
    </location>
</feature>
<reference evidence="21" key="1">
    <citation type="submission" date="2025-08" db="UniProtKB">
        <authorList>
            <consortium name="RefSeq"/>
        </authorList>
    </citation>
    <scope>IDENTIFICATION</scope>
    <source>
        <tissue evidence="21">Whole Larva</tissue>
    </source>
</reference>
<feature type="compositionally biased region" description="Low complexity" evidence="16">
    <location>
        <begin position="821"/>
        <end position="835"/>
    </location>
</feature>
<feature type="coiled-coil region" evidence="15">
    <location>
        <begin position="934"/>
        <end position="968"/>
    </location>
</feature>
<feature type="compositionally biased region" description="Basic and acidic residues" evidence="16">
    <location>
        <begin position="341"/>
        <end position="355"/>
    </location>
</feature>
<evidence type="ECO:0000256" key="4">
    <source>
        <dbReference type="ARBA" id="ARBA00022679"/>
    </source>
</evidence>
<proteinExistence type="predicted"/>
<dbReference type="EC" id="2.1.1.354" evidence="2"/>
<keyword evidence="15" id="KW-0175">Coiled coil</keyword>
<evidence type="ECO:0000313" key="20">
    <source>
        <dbReference type="Proteomes" id="UP000695000"/>
    </source>
</evidence>
<keyword evidence="4" id="KW-0808">Transferase</keyword>
<keyword evidence="3" id="KW-0489">Methyltransferase</keyword>
<evidence type="ECO:0000259" key="19">
    <source>
        <dbReference type="PROSITE" id="PS50868"/>
    </source>
</evidence>
<dbReference type="InterPro" id="IPR046341">
    <property type="entry name" value="SET_dom_sf"/>
</dbReference>
<evidence type="ECO:0000313" key="21">
    <source>
        <dbReference type="RefSeq" id="XP_017768913.1"/>
    </source>
</evidence>
<dbReference type="Pfam" id="PF00076">
    <property type="entry name" value="RRM_1"/>
    <property type="match status" value="1"/>
</dbReference>
<feature type="region of interest" description="Disordered" evidence="16">
    <location>
        <begin position="771"/>
        <end position="932"/>
    </location>
</feature>
<feature type="compositionally biased region" description="Pro residues" evidence="16">
    <location>
        <begin position="576"/>
        <end position="588"/>
    </location>
</feature>
<dbReference type="InterPro" id="IPR035979">
    <property type="entry name" value="RBD_domain_sf"/>
</dbReference>
<dbReference type="Pfam" id="PF00856">
    <property type="entry name" value="SET"/>
    <property type="match status" value="1"/>
</dbReference>
<keyword evidence="10" id="KW-0539">Nucleus</keyword>
<evidence type="ECO:0000259" key="17">
    <source>
        <dbReference type="PROSITE" id="PS50102"/>
    </source>
</evidence>
<evidence type="ECO:0000256" key="8">
    <source>
        <dbReference type="ARBA" id="ARBA00023015"/>
    </source>
</evidence>
<organism evidence="20 21">
    <name type="scientific">Nicrophorus vespilloides</name>
    <name type="common">Boreal carrion beetle</name>
    <dbReference type="NCBI Taxonomy" id="110193"/>
    <lineage>
        <taxon>Eukaryota</taxon>
        <taxon>Metazoa</taxon>
        <taxon>Ecdysozoa</taxon>
        <taxon>Arthropoda</taxon>
        <taxon>Hexapoda</taxon>
        <taxon>Insecta</taxon>
        <taxon>Pterygota</taxon>
        <taxon>Neoptera</taxon>
        <taxon>Endopterygota</taxon>
        <taxon>Coleoptera</taxon>
        <taxon>Polyphaga</taxon>
        <taxon>Staphyliniformia</taxon>
        <taxon>Silphidae</taxon>
        <taxon>Nicrophorinae</taxon>
        <taxon>Nicrophorus</taxon>
    </lineage>
</organism>
<feature type="compositionally biased region" description="Polar residues" evidence="16">
    <location>
        <begin position="792"/>
        <end position="806"/>
    </location>
</feature>
<protein>
    <recommendedName>
        <fullName evidence="2">[histone H3]-lysine(4) N-trimethyltransferase</fullName>
        <ecNumber evidence="2">2.1.1.354</ecNumber>
    </recommendedName>
</protein>
<dbReference type="InterPro" id="IPR044570">
    <property type="entry name" value="Set1-like"/>
</dbReference>
<feature type="compositionally biased region" description="Basic and acidic residues" evidence="16">
    <location>
        <begin position="364"/>
        <end position="385"/>
    </location>
</feature>
<evidence type="ECO:0000256" key="15">
    <source>
        <dbReference type="SAM" id="Coils"/>
    </source>
</evidence>
<sequence length="1441" mass="162897">MNGNMDGRNALAGGVAPPPQSKAPRNYKLIVDPVLVKGATKVYRYDGFMPNENSFGAAAPRDPRNPLIRIWTRLEVLDLPVPRFKIDNNYIGEPPSIEVTIFELNDNIDKQFLKDMVQKFGVIEELCIYYHPVSNKHLGIGRAVFEAVKGAKACVEKLNNTSVMGKVLQVFLDPFGEKCKAKFEECTVEKKPAPPPVPAAVAVVPPPADEGKKPIEIEDKKKVDVDMDIDRSLGDLDRRSLRKDDYGRGYHRNEYATPGGSDIGYATAPSDYSGYGSSNSTPLPPYDYNMAAMGSQYYGGYHHPHPMVAPPIPWGHWESGNSWDNKPAPPPSKKWPSEANHVIEKDKKDWKDRDRGKKKAGKTKSKEKEWGEKNEEEQKTLDLDTRIAMLLKGKGSGGMAPPFLTLGDDSEDEKVPNADGDNKSMHIPTSVDSDDDHSSVSLSDLPINPPAPDAETADQDQEVKEPPISPFPSPFISKEVYLECHRNIIEKVLMAKQKDVLLKKNLRMKGKLEIDKIGSDISSSEDELLTGEHNYSPIERSDFKIENNGKIDDDDQMSLSSLSSNDQKIEEQQPDDIPPPPPPIPPGHFNPYQQYGYPPGYGYGGNYAATSGDWRTYTGYSSQMYLSQYSQFGNLQQSQPYMPYQLPQRRYETSVVAISDKDDPHTPTISGVVQQITQELKQILKKDFNKKMVENTAFKRFEAWWEEESTKERKDEDRNNAIAADLKINQSKDNLNVLLESNRDSLYSGETIGLGLGLRASLPKMPSFRRKKVLSPVPDDEDSRKLSDNEEIIQNSDSESRNSASVASRPLRRVRKASTTSSSDGSIFSESSSESSSEDDSSASESEVERVRRSPTPLDRKTPVPKVEPEPEGIDEDFSSPKEDVVEATSKTPAEPMIVEDEVKKPKSTLDKMLDSDSDLSDDEKDYLERRRRNTEWMMQIEMERQEIEKKKENVETVKEAKMKEEVKVAIKEDEDKKSEDMESAAIETLMSLATKKEEKLQSKSSDDELSLDQRKRNNKRNITNNGELERVKSLSECSSVSTPGSQVAIEHSYCMPPQKENIEFTDKPVLTQESFFHDHGYTSREERVKSPKQKPPIKDKPPRQRIKNVKHKKLQELQNYPDIEEEEEAEEEATPKPVSNLHGSVKFKERDMGTEMALLYEFLTKGIDPEDIRYLRSSYEAMLADDSIGYWLNDTHWVDHCQTDLYSTPPKKRKRDDMRVHATGCARTEGFYKISAHEKAKYKYHHTRSLTNTSPSTNAPITKMQGLSREARSNQRRLLTAFGTDTDSDLLKFNQLKFRKKQIKFAKSSIHDWGLFAMEPIAADEMVIEYVGQMVRPSVADIRERKYEAIGIGSSYLFRIDLETIIDATKCGNLARFINHSCNPNCYAKVITIESQKKIVIYSKQSIGVNEEITYDYKFPLEDEKIPCLCGAATCRGTLN</sequence>
<feature type="compositionally biased region" description="Basic and acidic residues" evidence="16">
    <location>
        <begin position="847"/>
        <end position="862"/>
    </location>
</feature>
<dbReference type="PROSITE" id="PS50868">
    <property type="entry name" value="POST_SET"/>
    <property type="match status" value="1"/>
</dbReference>
<evidence type="ECO:0000256" key="9">
    <source>
        <dbReference type="ARBA" id="ARBA00023163"/>
    </source>
</evidence>
<comment type="subcellular location">
    <subcellularLocation>
        <location evidence="1">Nucleus</location>
    </subcellularLocation>
</comment>
<dbReference type="RefSeq" id="XP_017768913.1">
    <property type="nucleotide sequence ID" value="XM_017913424.1"/>
</dbReference>
<keyword evidence="6" id="KW-0156">Chromatin regulator</keyword>
<dbReference type="CDD" id="cd19169">
    <property type="entry name" value="SET_SETD1"/>
    <property type="match status" value="1"/>
</dbReference>
<feature type="region of interest" description="Disordered" evidence="16">
    <location>
        <begin position="540"/>
        <end position="595"/>
    </location>
</feature>
<dbReference type="PROSITE" id="PS50280">
    <property type="entry name" value="SET"/>
    <property type="match status" value="1"/>
</dbReference>
<dbReference type="InterPro" id="IPR037841">
    <property type="entry name" value="SET_SETD1A/B"/>
</dbReference>
<name>A0ABM1M2W3_NICVS</name>
<feature type="domain" description="SET" evidence="18">
    <location>
        <begin position="1302"/>
        <end position="1419"/>
    </location>
</feature>
<feature type="region of interest" description="Disordered" evidence="16">
    <location>
        <begin position="1"/>
        <end position="24"/>
    </location>
</feature>
<evidence type="ECO:0000256" key="13">
    <source>
        <dbReference type="ARBA" id="ARBA00049129"/>
    </source>
</evidence>
<dbReference type="InterPro" id="IPR012677">
    <property type="entry name" value="Nucleotide-bd_a/b_plait_sf"/>
</dbReference>
<evidence type="ECO:0000256" key="11">
    <source>
        <dbReference type="ARBA" id="ARBA00047571"/>
    </source>
</evidence>
<feature type="region of interest" description="Disordered" evidence="16">
    <location>
        <begin position="1078"/>
        <end position="1142"/>
    </location>
</feature>
<keyword evidence="20" id="KW-1185">Reference proteome</keyword>
<evidence type="ECO:0000256" key="3">
    <source>
        <dbReference type="ARBA" id="ARBA00022603"/>
    </source>
</evidence>
<dbReference type="SMART" id="SM00317">
    <property type="entry name" value="SET"/>
    <property type="match status" value="1"/>
</dbReference>
<dbReference type="SUPFAM" id="SSF54928">
    <property type="entry name" value="RNA-binding domain, RBD"/>
    <property type="match status" value="1"/>
</dbReference>
<dbReference type="InterPro" id="IPR024657">
    <property type="entry name" value="COMPASS_Set1_N-SET"/>
</dbReference>
<comment type="catalytic activity">
    <reaction evidence="11">
        <text>L-lysyl(4)-[histone H3] + 3 S-adenosyl-L-methionine = N(6),N(6),N(6)-trimethyl-L-lysyl(4)-[histone H3] + 3 S-adenosyl-L-homocysteine + 3 H(+)</text>
        <dbReference type="Rhea" id="RHEA:60260"/>
        <dbReference type="Rhea" id="RHEA-COMP:15537"/>
        <dbReference type="Rhea" id="RHEA-COMP:15547"/>
        <dbReference type="ChEBI" id="CHEBI:15378"/>
        <dbReference type="ChEBI" id="CHEBI:29969"/>
        <dbReference type="ChEBI" id="CHEBI:57856"/>
        <dbReference type="ChEBI" id="CHEBI:59789"/>
        <dbReference type="ChEBI" id="CHEBI:61961"/>
        <dbReference type="EC" id="2.1.1.354"/>
    </reaction>
</comment>
<dbReference type="GeneID" id="108557048"/>
<feature type="compositionally biased region" description="Basic and acidic residues" evidence="16">
    <location>
        <begin position="1078"/>
        <end position="1090"/>
    </location>
</feature>
<keyword evidence="5" id="KW-0949">S-adenosyl-L-methionine</keyword>
<feature type="compositionally biased region" description="Basic and acidic residues" evidence="16">
    <location>
        <begin position="413"/>
        <end position="424"/>
    </location>
</feature>
<evidence type="ECO:0000256" key="6">
    <source>
        <dbReference type="ARBA" id="ARBA00022853"/>
    </source>
</evidence>
<feature type="compositionally biased region" description="Basic and acidic residues" evidence="16">
    <location>
        <begin position="901"/>
        <end position="915"/>
    </location>
</feature>
<dbReference type="PANTHER" id="PTHR45814:SF2">
    <property type="entry name" value="HISTONE-LYSINE N-METHYLTRANSFERASE SETD1"/>
    <property type="match status" value="1"/>
</dbReference>
<feature type="region of interest" description="Disordered" evidence="16">
    <location>
        <begin position="322"/>
        <end position="474"/>
    </location>
</feature>
<feature type="domain" description="RRM" evidence="17">
    <location>
        <begin position="97"/>
        <end position="170"/>
    </location>
</feature>
<dbReference type="Pfam" id="PF11764">
    <property type="entry name" value="N-SET"/>
    <property type="match status" value="1"/>
</dbReference>
<feature type="region of interest" description="Disordered" evidence="16">
    <location>
        <begin position="997"/>
        <end position="1028"/>
    </location>
</feature>
<comment type="catalytic activity">
    <reaction evidence="12">
        <text>N(6)-methyl-L-lysyl(4)-[histone H3] + S-adenosyl-L-methionine = N(6),N(6)-dimethyl-L-lysyl(4)-[histone H3] + S-adenosyl-L-homocysteine + H(+)</text>
        <dbReference type="Rhea" id="RHEA:60268"/>
        <dbReference type="Rhea" id="RHEA-COMP:15540"/>
        <dbReference type="Rhea" id="RHEA-COMP:15543"/>
        <dbReference type="ChEBI" id="CHEBI:15378"/>
        <dbReference type="ChEBI" id="CHEBI:57856"/>
        <dbReference type="ChEBI" id="CHEBI:59789"/>
        <dbReference type="ChEBI" id="CHEBI:61929"/>
        <dbReference type="ChEBI" id="CHEBI:61976"/>
    </reaction>
</comment>
<dbReference type="SUPFAM" id="SSF82199">
    <property type="entry name" value="SET domain"/>
    <property type="match status" value="1"/>
</dbReference>
<keyword evidence="9" id="KW-0804">Transcription</keyword>
<feature type="compositionally biased region" description="Acidic residues" evidence="16">
    <location>
        <begin position="916"/>
        <end position="926"/>
    </location>
</feature>
<feature type="compositionally biased region" description="Acidic residues" evidence="16">
    <location>
        <begin position="1123"/>
        <end position="1133"/>
    </location>
</feature>
<dbReference type="InterPro" id="IPR000504">
    <property type="entry name" value="RRM_dom"/>
</dbReference>